<evidence type="ECO:0000313" key="7">
    <source>
        <dbReference type="Proteomes" id="UP000006695"/>
    </source>
</evidence>
<comment type="similarity">
    <text evidence="2">Belongs to the NifH/BchL/ChlL family.</text>
</comment>
<dbReference type="EMBL" id="CP000698">
    <property type="protein sequence ID" value="ABQ28038.1"/>
    <property type="molecule type" value="Genomic_DNA"/>
</dbReference>
<dbReference type="PIRSF" id="PIRSF000363">
    <property type="entry name" value="Nitrogenase_iron"/>
    <property type="match status" value="1"/>
</dbReference>
<dbReference type="RefSeq" id="WP_011940681.1">
    <property type="nucleotide sequence ID" value="NC_009483.1"/>
</dbReference>
<evidence type="ECO:0000256" key="4">
    <source>
        <dbReference type="ARBA" id="ARBA00022741"/>
    </source>
</evidence>
<sequence length="288" mass="30941">MAAQHIVLYGKGGVGTSTTAANISAALAELGFRVVQIGFDARHDSTRTLRGDVRVKTILDLLSSKRPLAVEDVAVTGFKGVLCVEAGMPDPHVGCSGHRFKAVISRLGEPSFLESYRPDFVLYDVSAEAVCGGITAPLLNGIAERVYVVSSSDFMSIFAANNILRTIQKHGDGGRLTFGGILANGLAAPFMESIIADFAAKTGVTDVRYIPRSLVVMQCELYGRTVIDAAPLSNHAYLYRRLARHIAEHEAVGLPHSLSREEMTNWARGWGDRIVELETGVISNGEGI</sequence>
<dbReference type="SUPFAM" id="SSF52540">
    <property type="entry name" value="P-loop containing nucleoside triphosphate hydrolases"/>
    <property type="match status" value="1"/>
</dbReference>
<dbReference type="PANTHER" id="PTHR42864:SF2">
    <property type="entry name" value="LIGHT-INDEPENDENT PROTOCHLOROPHYLLIDE REDUCTASE IRON-SULFUR ATP-BINDING PROTEIN"/>
    <property type="match status" value="1"/>
</dbReference>
<dbReference type="Proteomes" id="UP000006695">
    <property type="component" value="Chromosome"/>
</dbReference>
<evidence type="ECO:0000313" key="6">
    <source>
        <dbReference type="EMBL" id="ABQ28038.1"/>
    </source>
</evidence>
<accession>A5G8C0</accession>
<protein>
    <submittedName>
        <fullName evidence="6">Nitrogenase</fullName>
        <ecNumber evidence="6">1.18.6.1</ecNumber>
    </submittedName>
</protein>
<dbReference type="GO" id="GO:0005524">
    <property type="term" value="F:ATP binding"/>
    <property type="evidence" value="ECO:0007669"/>
    <property type="project" value="UniProtKB-KW"/>
</dbReference>
<dbReference type="PROSITE" id="PS51026">
    <property type="entry name" value="NIFH_FRXC_3"/>
    <property type="match status" value="1"/>
</dbReference>
<name>A5G8C0_GEOUR</name>
<dbReference type="HOGENOM" id="CLU_059373_0_0_7"/>
<evidence type="ECO:0000256" key="2">
    <source>
        <dbReference type="ARBA" id="ARBA00005504"/>
    </source>
</evidence>
<keyword evidence="3" id="KW-0479">Metal-binding</keyword>
<reference evidence="6 7" key="1">
    <citation type="submission" date="2007-05" db="EMBL/GenBank/DDBJ databases">
        <title>Complete sequence of Geobacter uraniireducens Rf4.</title>
        <authorList>
            <consortium name="US DOE Joint Genome Institute"/>
            <person name="Copeland A."/>
            <person name="Lucas S."/>
            <person name="Lapidus A."/>
            <person name="Barry K."/>
            <person name="Detter J.C."/>
            <person name="Glavina del Rio T."/>
            <person name="Hammon N."/>
            <person name="Israni S."/>
            <person name="Dalin E."/>
            <person name="Tice H."/>
            <person name="Pitluck S."/>
            <person name="Chertkov O."/>
            <person name="Brettin T."/>
            <person name="Bruce D."/>
            <person name="Han C."/>
            <person name="Schmutz J."/>
            <person name="Larimer F."/>
            <person name="Land M."/>
            <person name="Hauser L."/>
            <person name="Kyrpides N."/>
            <person name="Mikhailova N."/>
            <person name="Shelobolina E."/>
            <person name="Aklujkar M."/>
            <person name="Lovley D."/>
            <person name="Richardson P."/>
        </authorList>
    </citation>
    <scope>NUCLEOTIDE SEQUENCE [LARGE SCALE GENOMIC DNA]</scope>
    <source>
        <strain evidence="6 7">Rf4</strain>
    </source>
</reference>
<dbReference type="PANTHER" id="PTHR42864">
    <property type="entry name" value="LIGHT-INDEPENDENT PROTOCHLOROPHYLLIDE REDUCTASE IRON-SULFUR ATP-BINDING PROTEIN"/>
    <property type="match status" value="1"/>
</dbReference>
<proteinExistence type="inferred from homology"/>
<comment type="cofactor">
    <cofactor evidence="1">
        <name>[4Fe-4S] cluster</name>
        <dbReference type="ChEBI" id="CHEBI:49883"/>
    </cofactor>
</comment>
<dbReference type="EC" id="1.18.6.1" evidence="6"/>
<organism evidence="6 7">
    <name type="scientific">Geotalea uraniireducens (strain Rf4)</name>
    <name type="common">Geobacter uraniireducens</name>
    <dbReference type="NCBI Taxonomy" id="351605"/>
    <lineage>
        <taxon>Bacteria</taxon>
        <taxon>Pseudomonadati</taxon>
        <taxon>Thermodesulfobacteriota</taxon>
        <taxon>Desulfuromonadia</taxon>
        <taxon>Geobacterales</taxon>
        <taxon>Geobacteraceae</taxon>
        <taxon>Geotalea</taxon>
    </lineage>
</organism>
<gene>
    <name evidence="6" type="ordered locus">Gura_3889</name>
</gene>
<dbReference type="PRINTS" id="PR00091">
    <property type="entry name" value="NITROGNASEII"/>
</dbReference>
<dbReference type="InterPro" id="IPR027417">
    <property type="entry name" value="P-loop_NTPase"/>
</dbReference>
<dbReference type="STRING" id="351605.Gura_3889"/>
<keyword evidence="5" id="KW-0067">ATP-binding</keyword>
<dbReference type="GO" id="GO:0046872">
    <property type="term" value="F:metal ion binding"/>
    <property type="evidence" value="ECO:0007669"/>
    <property type="project" value="UniProtKB-KW"/>
</dbReference>
<dbReference type="Pfam" id="PF00142">
    <property type="entry name" value="Fer4_NifH"/>
    <property type="match status" value="1"/>
</dbReference>
<keyword evidence="6" id="KW-0560">Oxidoreductase</keyword>
<evidence type="ECO:0000256" key="3">
    <source>
        <dbReference type="ARBA" id="ARBA00022723"/>
    </source>
</evidence>
<dbReference type="AlphaFoldDB" id="A5G8C0"/>
<dbReference type="Gene3D" id="3.40.50.300">
    <property type="entry name" value="P-loop containing nucleotide triphosphate hydrolases"/>
    <property type="match status" value="1"/>
</dbReference>
<keyword evidence="4" id="KW-0547">Nucleotide-binding</keyword>
<evidence type="ECO:0000256" key="5">
    <source>
        <dbReference type="ARBA" id="ARBA00022840"/>
    </source>
</evidence>
<dbReference type="OrthoDB" id="9778641at2"/>
<evidence type="ECO:0000256" key="1">
    <source>
        <dbReference type="ARBA" id="ARBA00001966"/>
    </source>
</evidence>
<keyword evidence="7" id="KW-1185">Reference proteome</keyword>
<dbReference type="InterPro" id="IPR000392">
    <property type="entry name" value="NifH/frxC"/>
</dbReference>
<dbReference type="GO" id="GO:0016163">
    <property type="term" value="F:nitrogenase activity"/>
    <property type="evidence" value="ECO:0007669"/>
    <property type="project" value="UniProtKB-EC"/>
</dbReference>
<dbReference type="KEGG" id="gur:Gura_3889"/>